<evidence type="ECO:0000313" key="3">
    <source>
        <dbReference type="EMBL" id="MCR2806075.1"/>
    </source>
</evidence>
<dbReference type="PANTHER" id="PTHR46652:SF3">
    <property type="entry name" value="LEUCINE-RICH REPEAT-CONTAINING PROTEIN 9"/>
    <property type="match status" value="1"/>
</dbReference>
<protein>
    <recommendedName>
        <fullName evidence="5">Leucine-rich repeat domain-containing protein</fullName>
    </recommendedName>
</protein>
<accession>A0A9X2SAK1</accession>
<proteinExistence type="predicted"/>
<comment type="caution">
    <text evidence="3">The sequence shown here is derived from an EMBL/GenBank/DDBJ whole genome shotgun (WGS) entry which is preliminary data.</text>
</comment>
<gene>
    <name evidence="3" type="ORF">NQZ67_19510</name>
</gene>
<name>A0A9X2SAK1_9BACL</name>
<dbReference type="RefSeq" id="WP_257449190.1">
    <property type="nucleotide sequence ID" value="NZ_JANIPJ010000015.1"/>
</dbReference>
<dbReference type="EMBL" id="JANIPJ010000015">
    <property type="protein sequence ID" value="MCR2806075.1"/>
    <property type="molecule type" value="Genomic_DNA"/>
</dbReference>
<evidence type="ECO:0000256" key="2">
    <source>
        <dbReference type="ARBA" id="ARBA00022737"/>
    </source>
</evidence>
<dbReference type="Gene3D" id="3.80.10.10">
    <property type="entry name" value="Ribonuclease Inhibitor"/>
    <property type="match status" value="1"/>
</dbReference>
<reference evidence="3" key="1">
    <citation type="submission" date="2022-08" db="EMBL/GenBank/DDBJ databases">
        <title>The genomic sequence of strain Paenibacillus sp. SCIV0701.</title>
        <authorList>
            <person name="Zhao H."/>
        </authorList>
    </citation>
    <scope>NUCLEOTIDE SEQUENCE</scope>
    <source>
        <strain evidence="3">SCIV0701</strain>
    </source>
</reference>
<dbReference type="PANTHER" id="PTHR46652">
    <property type="entry name" value="LEUCINE-RICH REPEAT AND IQ DOMAIN-CONTAINING PROTEIN 1-RELATED"/>
    <property type="match status" value="1"/>
</dbReference>
<keyword evidence="4" id="KW-1185">Reference proteome</keyword>
<keyword evidence="2" id="KW-0677">Repeat</keyword>
<dbReference type="InterPro" id="IPR032675">
    <property type="entry name" value="LRR_dom_sf"/>
</dbReference>
<organism evidence="3 4">
    <name type="scientific">Paenibacillus soyae</name>
    <dbReference type="NCBI Taxonomy" id="2969249"/>
    <lineage>
        <taxon>Bacteria</taxon>
        <taxon>Bacillati</taxon>
        <taxon>Bacillota</taxon>
        <taxon>Bacilli</taxon>
        <taxon>Bacillales</taxon>
        <taxon>Paenibacillaceae</taxon>
        <taxon>Paenibacillus</taxon>
    </lineage>
</organism>
<keyword evidence="1" id="KW-0433">Leucine-rich repeat</keyword>
<dbReference type="InterPro" id="IPR050836">
    <property type="entry name" value="SDS22/Internalin_LRR"/>
</dbReference>
<evidence type="ECO:0000256" key="1">
    <source>
        <dbReference type="ARBA" id="ARBA00022614"/>
    </source>
</evidence>
<dbReference type="SUPFAM" id="SSF52058">
    <property type="entry name" value="L domain-like"/>
    <property type="match status" value="1"/>
</dbReference>
<sequence>MKIWMLTTSEKCTAIESENHDDYVDHIKTYFNDEIKEWKPIRFLTRRKGNKSDCAEFMIGYPVFMRKAKDVLSPLLGSGVEFLPIIHDVHEMYFVKVKNLQDFIDMSNPVERRINYGYFSEYVHIKREMVNHSIPIFRMPPHLMTRIYVTDEFKKVVEDNKLKGFHFVELWDTEYTEYDRRERLKKFDSFYEGISSRKKVNYSEAVKLIEDGKQVRSGKHIMKVKDDLFLIGQILEDESIQWVHPTFIAPIFFELQWLVYDYIEENRIKEEFMAELSYEINGPKGSAVSFEDSSLETIIRRELNIYKDVLTEVNLLKLRSISPNYKDSPISSLKGLMFAKNLRGISIENNPEFNMNELSQLPSGIVSLSIRSCAINNISIFNELDLPMLSCIYLNENQIEDLSCLCRFQMLSHIDVISNQIKDIRPLNEMLKLDCINLRENPVENIQELQLPKIRYLYLDGIHANDWSFLLTNFPKLEYVSVSLEGMSDEEIRSIKNVKKQKKFKVVWS</sequence>
<dbReference type="AlphaFoldDB" id="A0A9X2SAK1"/>
<evidence type="ECO:0000313" key="4">
    <source>
        <dbReference type="Proteomes" id="UP001141950"/>
    </source>
</evidence>
<evidence type="ECO:0008006" key="5">
    <source>
        <dbReference type="Google" id="ProtNLM"/>
    </source>
</evidence>
<dbReference type="Proteomes" id="UP001141950">
    <property type="component" value="Unassembled WGS sequence"/>
</dbReference>